<dbReference type="AlphaFoldDB" id="A0AAV7F9L8"/>
<sequence>MALPPSEASQTLSLGKLSDNGAGGRGMTGSPLSTRDSPLSSYRCSLLASRFLSTTASSTGIPTSITETRYVPIRPTEAGLLRVRYQQWTVAITTGVSGYRLPRIAVPGEIWTRFDNTELLARGVV</sequence>
<comment type="caution">
    <text evidence="2">The sequence shown here is derived from an EMBL/GenBank/DDBJ whole genome shotgun (WGS) entry which is preliminary data.</text>
</comment>
<reference evidence="2 3" key="1">
    <citation type="submission" date="2021-07" db="EMBL/GenBank/DDBJ databases">
        <title>The Aristolochia fimbriata genome: insights into angiosperm evolution, floral development and chemical biosynthesis.</title>
        <authorList>
            <person name="Jiao Y."/>
        </authorList>
    </citation>
    <scope>NUCLEOTIDE SEQUENCE [LARGE SCALE GENOMIC DNA]</scope>
    <source>
        <strain evidence="2">IBCAS-2021</strain>
        <tissue evidence="2">Leaf</tissue>
    </source>
</reference>
<evidence type="ECO:0000313" key="3">
    <source>
        <dbReference type="Proteomes" id="UP000825729"/>
    </source>
</evidence>
<dbReference type="EMBL" id="JAINDJ010000002">
    <property type="protein sequence ID" value="KAG9456732.1"/>
    <property type="molecule type" value="Genomic_DNA"/>
</dbReference>
<feature type="compositionally biased region" description="Polar residues" evidence="1">
    <location>
        <begin position="30"/>
        <end position="39"/>
    </location>
</feature>
<gene>
    <name evidence="2" type="ORF">H6P81_001240</name>
</gene>
<protein>
    <submittedName>
        <fullName evidence="2">Uncharacterized protein</fullName>
    </submittedName>
</protein>
<evidence type="ECO:0000313" key="2">
    <source>
        <dbReference type="EMBL" id="KAG9456732.1"/>
    </source>
</evidence>
<organism evidence="2 3">
    <name type="scientific">Aristolochia fimbriata</name>
    <name type="common">White veined hardy Dutchman's pipe vine</name>
    <dbReference type="NCBI Taxonomy" id="158543"/>
    <lineage>
        <taxon>Eukaryota</taxon>
        <taxon>Viridiplantae</taxon>
        <taxon>Streptophyta</taxon>
        <taxon>Embryophyta</taxon>
        <taxon>Tracheophyta</taxon>
        <taxon>Spermatophyta</taxon>
        <taxon>Magnoliopsida</taxon>
        <taxon>Magnoliidae</taxon>
        <taxon>Piperales</taxon>
        <taxon>Aristolochiaceae</taxon>
        <taxon>Aristolochia</taxon>
    </lineage>
</organism>
<name>A0AAV7F9L8_ARIFI</name>
<feature type="region of interest" description="Disordered" evidence="1">
    <location>
        <begin position="1"/>
        <end position="39"/>
    </location>
</feature>
<evidence type="ECO:0000256" key="1">
    <source>
        <dbReference type="SAM" id="MobiDB-lite"/>
    </source>
</evidence>
<keyword evidence="3" id="KW-1185">Reference proteome</keyword>
<proteinExistence type="predicted"/>
<accession>A0AAV7F9L8</accession>
<dbReference type="Proteomes" id="UP000825729">
    <property type="component" value="Unassembled WGS sequence"/>
</dbReference>